<proteinExistence type="predicted"/>
<dbReference type="CDD" id="cd14256">
    <property type="entry name" value="Dockerin_I"/>
    <property type="match status" value="1"/>
</dbReference>
<dbReference type="Gene3D" id="1.10.1330.10">
    <property type="entry name" value="Dockerin domain"/>
    <property type="match status" value="1"/>
</dbReference>
<dbReference type="AlphaFoldDB" id="A0A0G1DCK4"/>
<feature type="chain" id="PRO_5002536597" description="Probable pectate lyase C" evidence="3">
    <location>
        <begin position="29"/>
        <end position="465"/>
    </location>
</feature>
<protein>
    <recommendedName>
        <fullName evidence="1">Probable pectate lyase C</fullName>
    </recommendedName>
</protein>
<dbReference type="STRING" id="1618443.UV73_C0016G0016"/>
<keyword evidence="2" id="KW-0677">Repeat</keyword>
<evidence type="ECO:0000256" key="3">
    <source>
        <dbReference type="SAM" id="SignalP"/>
    </source>
</evidence>
<dbReference type="PANTHER" id="PTHR22990">
    <property type="entry name" value="F-BOX ONLY PROTEIN"/>
    <property type="match status" value="1"/>
</dbReference>
<feature type="signal peptide" evidence="3">
    <location>
        <begin position="1"/>
        <end position="28"/>
    </location>
</feature>
<reference evidence="5 6" key="1">
    <citation type="journal article" date="2015" name="Nature">
        <title>rRNA introns, odd ribosomes, and small enigmatic genomes across a large radiation of phyla.</title>
        <authorList>
            <person name="Brown C.T."/>
            <person name="Hug L.A."/>
            <person name="Thomas B.C."/>
            <person name="Sharon I."/>
            <person name="Castelle C.J."/>
            <person name="Singh A."/>
            <person name="Wilkins M.J."/>
            <person name="Williams K.H."/>
            <person name="Banfield J.F."/>
        </authorList>
    </citation>
    <scope>NUCLEOTIDE SEQUENCE [LARGE SCALE GENOMIC DNA]</scope>
</reference>
<accession>A0A0G1DCK4</accession>
<dbReference type="PANTHER" id="PTHR22990:SF15">
    <property type="entry name" value="F-BOX ONLY PROTEIN 10"/>
    <property type="match status" value="1"/>
</dbReference>
<dbReference type="PROSITE" id="PS00018">
    <property type="entry name" value="EF_HAND_1"/>
    <property type="match status" value="1"/>
</dbReference>
<dbReference type="InterPro" id="IPR018247">
    <property type="entry name" value="EF_Hand_1_Ca_BS"/>
</dbReference>
<dbReference type="InterPro" id="IPR006626">
    <property type="entry name" value="PbH1"/>
</dbReference>
<feature type="domain" description="Right handed beta helix" evidence="4">
    <location>
        <begin position="130"/>
        <end position="259"/>
    </location>
</feature>
<name>A0A0G1DCK4_9BACT</name>
<dbReference type="SMART" id="SM00710">
    <property type="entry name" value="PbH1"/>
    <property type="match status" value="5"/>
</dbReference>
<dbReference type="InterPro" id="IPR036439">
    <property type="entry name" value="Dockerin_dom_sf"/>
</dbReference>
<evidence type="ECO:0000313" key="5">
    <source>
        <dbReference type="EMBL" id="KKS95570.1"/>
    </source>
</evidence>
<dbReference type="SUPFAM" id="SSF51126">
    <property type="entry name" value="Pectin lyase-like"/>
    <property type="match status" value="1"/>
</dbReference>
<evidence type="ECO:0000256" key="1">
    <source>
        <dbReference type="ARBA" id="ARBA00016512"/>
    </source>
</evidence>
<evidence type="ECO:0000313" key="6">
    <source>
        <dbReference type="Proteomes" id="UP000034894"/>
    </source>
</evidence>
<sequence>MHKFKVKIISISLAVTLFYFLSAHAVQAATLRVPQNYSTIQSAVNAAATGDIILVAPGTYHEEINLNKGITLAAEQYDSLNPRNNQTVIDAGGGSGGVINIPQGLNSQPKISGFWLRNAVSGTLAYSPFIIEFCYLTAAGDLGEYEKGSGGISRNNIYEGGGDDGIDLDHQIKPILIENNLITKNSQDGIEIRLQDDSIAQAVDIIIKNNRLELNGDGGGGDGIQIIDYQTDTNRRFTIERNLIIDNKQAGLGLMDNEDTSEDFRAASIREQIRVINNTFSGNDHGISGGDNLLALNNIFANNKNLALKNVDNKSQIAYNLFWNNGTDFTGSNVDLLHMLKSDPKLTAGFQLQPGSPAVDAGTSAFTWTSLSGETVNIALPPSEFTGSRPDLGRYETQGSVIPSPTGMGKPGDANGNGKVDGLDYVIWLNNYNKTVTNGASSGDFNNSGKVDGLDYVIWLNNYNK</sequence>
<dbReference type="SUPFAM" id="SSF63446">
    <property type="entry name" value="Type I dockerin domain"/>
    <property type="match status" value="1"/>
</dbReference>
<evidence type="ECO:0000256" key="2">
    <source>
        <dbReference type="ARBA" id="ARBA00022737"/>
    </source>
</evidence>
<dbReference type="Proteomes" id="UP000034894">
    <property type="component" value="Unassembled WGS sequence"/>
</dbReference>
<dbReference type="EMBL" id="LCFP01000016">
    <property type="protein sequence ID" value="KKS95570.1"/>
    <property type="molecule type" value="Genomic_DNA"/>
</dbReference>
<dbReference type="Gene3D" id="2.160.20.10">
    <property type="entry name" value="Single-stranded right-handed beta-helix, Pectin lyase-like"/>
    <property type="match status" value="1"/>
</dbReference>
<dbReference type="GO" id="GO:0000272">
    <property type="term" value="P:polysaccharide catabolic process"/>
    <property type="evidence" value="ECO:0007669"/>
    <property type="project" value="InterPro"/>
</dbReference>
<dbReference type="Pfam" id="PF00404">
    <property type="entry name" value="Dockerin_1"/>
    <property type="match status" value="1"/>
</dbReference>
<dbReference type="GO" id="GO:0004553">
    <property type="term" value="F:hydrolase activity, hydrolyzing O-glycosyl compounds"/>
    <property type="evidence" value="ECO:0007669"/>
    <property type="project" value="InterPro"/>
</dbReference>
<dbReference type="InterPro" id="IPR039448">
    <property type="entry name" value="Beta_helix"/>
</dbReference>
<dbReference type="InterPro" id="IPR051550">
    <property type="entry name" value="SCF-Subunits/Alg-Epimerases"/>
</dbReference>
<dbReference type="InterPro" id="IPR012334">
    <property type="entry name" value="Pectin_lyas_fold"/>
</dbReference>
<keyword evidence="3" id="KW-0732">Signal</keyword>
<comment type="caution">
    <text evidence="5">The sequence shown here is derived from an EMBL/GenBank/DDBJ whole genome shotgun (WGS) entry which is preliminary data.</text>
</comment>
<dbReference type="Pfam" id="PF13229">
    <property type="entry name" value="Beta_helix"/>
    <property type="match status" value="1"/>
</dbReference>
<dbReference type="InterPro" id="IPR002105">
    <property type="entry name" value="Dockerin_1_rpt"/>
</dbReference>
<organism evidence="5 6">
    <name type="scientific">Candidatus Gottesmanbacteria bacterium GW2011_GWA2_43_14</name>
    <dbReference type="NCBI Taxonomy" id="1618443"/>
    <lineage>
        <taxon>Bacteria</taxon>
        <taxon>Candidatus Gottesmaniibacteriota</taxon>
    </lineage>
</organism>
<dbReference type="InterPro" id="IPR011050">
    <property type="entry name" value="Pectin_lyase_fold/virulence"/>
</dbReference>
<evidence type="ECO:0000259" key="4">
    <source>
        <dbReference type="Pfam" id="PF13229"/>
    </source>
</evidence>
<gene>
    <name evidence="5" type="ORF">UV73_C0016G0016</name>
</gene>